<sequence>MPRGLSLLAVYKAYGERESLGCGATRMRFPFMKSRVGWL</sequence>
<accession>C0NCG6</accession>
<evidence type="ECO:0000313" key="1">
    <source>
        <dbReference type="EMBL" id="EEH11357.1"/>
    </source>
</evidence>
<organism evidence="1 2">
    <name type="scientific">Ajellomyces capsulatus (strain G186AR / H82 / ATCC MYA-2454 / RMSCC 2432)</name>
    <name type="common">Darling's disease fungus</name>
    <name type="synonym">Histoplasma capsulatum</name>
    <dbReference type="NCBI Taxonomy" id="447093"/>
    <lineage>
        <taxon>Eukaryota</taxon>
        <taxon>Fungi</taxon>
        <taxon>Dikarya</taxon>
        <taxon>Ascomycota</taxon>
        <taxon>Pezizomycotina</taxon>
        <taxon>Eurotiomycetes</taxon>
        <taxon>Eurotiomycetidae</taxon>
        <taxon>Onygenales</taxon>
        <taxon>Ajellomycetaceae</taxon>
        <taxon>Histoplasma</taxon>
    </lineage>
</organism>
<name>C0NCG6_AJECG</name>
<evidence type="ECO:0000313" key="2">
    <source>
        <dbReference type="Proteomes" id="UP000001631"/>
    </source>
</evidence>
<dbReference type="Proteomes" id="UP000001631">
    <property type="component" value="Unassembled WGS sequence"/>
</dbReference>
<dbReference type="GeneID" id="69033829"/>
<proteinExistence type="predicted"/>
<dbReference type="InParanoid" id="C0NCG6"/>
<protein>
    <submittedName>
        <fullName evidence="1">Uncharacterized protein</fullName>
    </submittedName>
</protein>
<keyword evidence="2" id="KW-1185">Reference proteome</keyword>
<dbReference type="AlphaFoldDB" id="C0NCG6"/>
<gene>
    <name evidence="1" type="ORF">HCBG_00812</name>
</gene>
<dbReference type="RefSeq" id="XP_045291837.1">
    <property type="nucleotide sequence ID" value="XM_045427862.1"/>
</dbReference>
<reference evidence="1" key="1">
    <citation type="submission" date="2009-02" db="EMBL/GenBank/DDBJ databases">
        <title>The Genome Sequence of Ajellomyces capsulatus strain G186AR.</title>
        <authorList>
            <consortium name="The Broad Institute Genome Sequencing Platform"/>
            <person name="Champion M."/>
            <person name="Cuomo C."/>
            <person name="Ma L.-J."/>
            <person name="Henn M.R."/>
            <person name="Sil A."/>
            <person name="Goldman B."/>
            <person name="Young S.K."/>
            <person name="Kodira C.D."/>
            <person name="Zeng Q."/>
            <person name="Koehrsen M."/>
            <person name="Alvarado L."/>
            <person name="Berlin A."/>
            <person name="Borenstein D."/>
            <person name="Chen Z."/>
            <person name="Engels R."/>
            <person name="Freedman E."/>
            <person name="Gellesch M."/>
            <person name="Goldberg J."/>
            <person name="Griggs A."/>
            <person name="Gujja S."/>
            <person name="Heiman D."/>
            <person name="Hepburn T."/>
            <person name="Howarth C."/>
            <person name="Jen D."/>
            <person name="Larson L."/>
            <person name="Lewis B."/>
            <person name="Mehta T."/>
            <person name="Park D."/>
            <person name="Pearson M."/>
            <person name="Roberts A."/>
            <person name="Saif S."/>
            <person name="Shea T."/>
            <person name="Shenoy N."/>
            <person name="Sisk P."/>
            <person name="Stolte C."/>
            <person name="Sykes S."/>
            <person name="Walk T."/>
            <person name="White J."/>
            <person name="Yandava C."/>
            <person name="Klein B."/>
            <person name="McEwen J.G."/>
            <person name="Puccia R."/>
            <person name="Goldman G.H."/>
            <person name="Felipe M.S."/>
            <person name="Nino-Vega G."/>
            <person name="San-Blas G."/>
            <person name="Taylor J."/>
            <person name="Mendoza L."/>
            <person name="Galagan J."/>
            <person name="Nusbaum C."/>
            <person name="Birren B."/>
        </authorList>
    </citation>
    <scope>NUCLEOTIDE SEQUENCE</scope>
    <source>
        <strain evidence="1">G186AR</strain>
    </source>
</reference>
<dbReference type="EMBL" id="GG663363">
    <property type="protein sequence ID" value="EEH11357.1"/>
    <property type="molecule type" value="Genomic_DNA"/>
</dbReference>
<dbReference type="HOGENOM" id="CLU_3319923_0_0_1"/>